<name>A0AAD1BWB8_METFU</name>
<evidence type="ECO:0008006" key="4">
    <source>
        <dbReference type="Google" id="ProtNLM"/>
    </source>
</evidence>
<keyword evidence="1" id="KW-1133">Transmembrane helix</keyword>
<feature type="transmembrane region" description="Helical" evidence="1">
    <location>
        <begin position="103"/>
        <end position="122"/>
    </location>
</feature>
<evidence type="ECO:0000313" key="2">
    <source>
        <dbReference type="EMBL" id="BAU72488.1"/>
    </source>
</evidence>
<organism evidence="2 3">
    <name type="scientific">Metapseudomonas furukawaii</name>
    <name type="common">Pseudomonas furukawaii</name>
    <dbReference type="NCBI Taxonomy" id="1149133"/>
    <lineage>
        <taxon>Bacteria</taxon>
        <taxon>Pseudomonadati</taxon>
        <taxon>Pseudomonadota</taxon>
        <taxon>Gammaproteobacteria</taxon>
        <taxon>Pseudomonadales</taxon>
        <taxon>Pseudomonadaceae</taxon>
        <taxon>Metapseudomonas</taxon>
    </lineage>
</organism>
<keyword evidence="1" id="KW-0812">Transmembrane</keyword>
<protein>
    <recommendedName>
        <fullName evidence="4">DUF4345 domain-containing protein</fullName>
    </recommendedName>
</protein>
<feature type="transmembrane region" description="Helical" evidence="1">
    <location>
        <begin position="73"/>
        <end position="91"/>
    </location>
</feature>
<dbReference type="Proteomes" id="UP000218554">
    <property type="component" value="Chromosome"/>
</dbReference>
<accession>A0AAD1BWB8</accession>
<keyword evidence="1" id="KW-0472">Membrane</keyword>
<evidence type="ECO:0000256" key="1">
    <source>
        <dbReference type="SAM" id="Phobius"/>
    </source>
</evidence>
<sequence>MLFTRILLGLQALILALFGLAYFIRPEQMASLSGMLLMDPAAVTDVRAYYGCLQLGIAAFLVLAQLRLHLARAALDLLVLVYIALALGRVSGLWLDGSLGQTFNLYALLFEVVSAGLAFAALRKLDGG</sequence>
<feature type="transmembrane region" description="Helical" evidence="1">
    <location>
        <begin position="47"/>
        <end position="66"/>
    </location>
</feature>
<dbReference type="InterPro" id="IPR025597">
    <property type="entry name" value="DUF4345"/>
</dbReference>
<evidence type="ECO:0000313" key="3">
    <source>
        <dbReference type="Proteomes" id="UP000218554"/>
    </source>
</evidence>
<dbReference type="AlphaFoldDB" id="A0AAD1BWB8"/>
<proteinExistence type="predicted"/>
<dbReference type="Pfam" id="PF14248">
    <property type="entry name" value="DUF4345"/>
    <property type="match status" value="1"/>
</dbReference>
<dbReference type="RefSeq" id="WP_004420241.1">
    <property type="nucleotide sequence ID" value="NZ_AJMR01000047.1"/>
</dbReference>
<reference evidence="2 3" key="2">
    <citation type="journal article" date="2017" name="Int. J. Syst. Evol. Microbiol.">
        <title>Pseudomonas furukawaii sp. nov., a polychlorinated biphenyl-degrading bacterium isolated from biphenyl-contaminated soil in Japan.</title>
        <authorList>
            <person name="Kimura N."/>
            <person name="Watanabe T."/>
            <person name="Suenaga H."/>
            <person name="Fujihara H."/>
            <person name="Futagami T."/>
            <person name="Goto M."/>
            <person name="Hanada S."/>
            <person name="Hirose J."/>
        </authorList>
    </citation>
    <scope>NUCLEOTIDE SEQUENCE [LARGE SCALE GENOMIC DNA]</scope>
    <source>
        <strain evidence="3">DSM 10086 / NBRC 110670 / KF707</strain>
    </source>
</reference>
<gene>
    <name evidence="2" type="ORF">KF707C_8000</name>
</gene>
<keyword evidence="3" id="KW-1185">Reference proteome</keyword>
<reference evidence="3" key="1">
    <citation type="submission" date="2015-05" db="EMBL/GenBank/DDBJ databases">
        <title>Draft genome sequencing of a biphenyl-degrading bacterium, Pseudomonas balearica KF707 (=NBRC110670).</title>
        <authorList>
            <person name="Kimura N."/>
            <person name="Hirose J."/>
            <person name="Watanabe T."/>
            <person name="Suenaga H."/>
            <person name="Fujihara H."/>
            <person name="Noguchi M."/>
            <person name="Hashimoto M."/>
            <person name="Shimodaira J."/>
            <person name="Tsuchikane K."/>
            <person name="Hosoyama A."/>
            <person name="Yamazoe A."/>
            <person name="Fujita N."/>
            <person name="Furukawa K."/>
        </authorList>
    </citation>
    <scope>NUCLEOTIDE SEQUENCE [LARGE SCALE GENOMIC DNA]</scope>
    <source>
        <strain evidence="3">DSM 10086 / NBRC 110670 / KF707</strain>
    </source>
</reference>
<dbReference type="EMBL" id="AP014862">
    <property type="protein sequence ID" value="BAU72488.1"/>
    <property type="molecule type" value="Genomic_DNA"/>
</dbReference>
<dbReference type="KEGG" id="pfuw:KF707C_8000"/>